<keyword evidence="4" id="KW-1185">Reference proteome</keyword>
<name>A0A371DNI0_9APHY</name>
<feature type="compositionally biased region" description="Low complexity" evidence="2">
    <location>
        <begin position="58"/>
        <end position="97"/>
    </location>
</feature>
<gene>
    <name evidence="3" type="ORF">OH76DRAFT_1062660</name>
</gene>
<dbReference type="EMBL" id="KZ857385">
    <property type="protein sequence ID" value="RDX54105.1"/>
    <property type="molecule type" value="Genomic_DNA"/>
</dbReference>
<feature type="compositionally biased region" description="Basic residues" evidence="2">
    <location>
        <begin position="687"/>
        <end position="697"/>
    </location>
</feature>
<feature type="region of interest" description="Disordered" evidence="2">
    <location>
        <begin position="635"/>
        <end position="723"/>
    </location>
</feature>
<feature type="region of interest" description="Disordered" evidence="2">
    <location>
        <begin position="1"/>
        <end position="33"/>
    </location>
</feature>
<proteinExistence type="predicted"/>
<accession>A0A371DNI0</accession>
<reference evidence="3 4" key="1">
    <citation type="journal article" date="2018" name="Biotechnol. Biofuels">
        <title>Integrative visual omics of the white-rot fungus Polyporus brumalis exposes the biotechnological potential of its oxidative enzymes for delignifying raw plant biomass.</title>
        <authorList>
            <person name="Miyauchi S."/>
            <person name="Rancon A."/>
            <person name="Drula E."/>
            <person name="Hage H."/>
            <person name="Chaduli D."/>
            <person name="Favel A."/>
            <person name="Grisel S."/>
            <person name="Henrissat B."/>
            <person name="Herpoel-Gimbert I."/>
            <person name="Ruiz-Duenas F.J."/>
            <person name="Chevret D."/>
            <person name="Hainaut M."/>
            <person name="Lin J."/>
            <person name="Wang M."/>
            <person name="Pangilinan J."/>
            <person name="Lipzen A."/>
            <person name="Lesage-Meessen L."/>
            <person name="Navarro D."/>
            <person name="Riley R."/>
            <person name="Grigoriev I.V."/>
            <person name="Zhou S."/>
            <person name="Raouche S."/>
            <person name="Rosso M.N."/>
        </authorList>
    </citation>
    <scope>NUCLEOTIDE SEQUENCE [LARGE SCALE GENOMIC DNA]</scope>
    <source>
        <strain evidence="3 4">BRFM 1820</strain>
    </source>
</reference>
<sequence length="882" mass="95736">MDVARARSPPASLGRRPIGPRSPGKPGTLPVKSIIPLDLTARLQEDIANIPRTASPEAVSSLSGSSRPVSPASAPVPFRSQTVASSVSSRPSSSGVSGHKRAESTRSEASQTRSEQSHGRPLNEPGYAILADAGGAHLPADTEDENAGINAATRASVSPVHSANMDGPAEAGPPADEDEGTEVLLAAPDVPPPPLSAVRSEFPLAASMPPPSEYLAPDAVDEADFPPSPNELSVLYDVLGIGSEGTSPTTIEHKETSPAPPSPPLLNDSHARGAAEAHFDERPDVRSSDPQPESEKARFASASEHYHYVEPPPQFEEHTHTADTKDAHARTLSEKSVQANIAHTERPGTPASVLSTRASTPSLFKVVPKRPPLAPPPSLNFDAEPIQWKAMTLEAAQWTFTSEELQGTVSTAIRQSAAESFIRVISSHTQHVELPEELERLETLRATTQAQYRFNMHRRAMLLQSLAALSQSQTDSDGEALYDLTTQLAELTTSCDRLMETLIRVADQKAQIQHLQDVHVASALAMALRKLNASYAKRTAELQETRARNDELQAELEEAWNMAQDMAQEMDDLDNFNLDFTDEEFTPDDEEPSYSALEAEIQNDMDRMSHVSSMRDAEVIGITGKAVLAKATVTNLPGPDARDRASRVIAAKKRSSRASKASLRIPKTPTDGNRERPERRSSIYSIRNRRRSRSKSVRRGERGEGGSKQIPDVPIIRLPEPTRSREGSFLELAHTRPGSAADGPPPPPKDSENLEAPRLQMNFAATRSEEVLPMSNPPPSPTLGDVPIINLPEQDQHQPQKGPSWVGRRFFARRVHSMQPPIKAVDDATDPAQIKRSMSDPKHFDGWPFGGSKTQRFSVPVLSVIQPGRQRKSSDSAPVGRP</sequence>
<keyword evidence="1" id="KW-0175">Coiled coil</keyword>
<organism evidence="3 4">
    <name type="scientific">Lentinus brumalis</name>
    <dbReference type="NCBI Taxonomy" id="2498619"/>
    <lineage>
        <taxon>Eukaryota</taxon>
        <taxon>Fungi</taxon>
        <taxon>Dikarya</taxon>
        <taxon>Basidiomycota</taxon>
        <taxon>Agaricomycotina</taxon>
        <taxon>Agaricomycetes</taxon>
        <taxon>Polyporales</taxon>
        <taxon>Polyporaceae</taxon>
        <taxon>Lentinus</taxon>
    </lineage>
</organism>
<dbReference type="OrthoDB" id="3271284at2759"/>
<evidence type="ECO:0000313" key="3">
    <source>
        <dbReference type="EMBL" id="RDX54105.1"/>
    </source>
</evidence>
<evidence type="ECO:0000313" key="4">
    <source>
        <dbReference type="Proteomes" id="UP000256964"/>
    </source>
</evidence>
<feature type="compositionally biased region" description="Basic and acidic residues" evidence="2">
    <location>
        <begin position="672"/>
        <end position="681"/>
    </location>
</feature>
<protein>
    <submittedName>
        <fullName evidence="3">Uncharacterized protein</fullName>
    </submittedName>
</protein>
<dbReference type="AlphaFoldDB" id="A0A371DNI0"/>
<feature type="region of interest" description="Disordered" evidence="2">
    <location>
        <begin position="735"/>
        <end position="756"/>
    </location>
</feature>
<feature type="region of interest" description="Disordered" evidence="2">
    <location>
        <begin position="52"/>
        <end position="301"/>
    </location>
</feature>
<evidence type="ECO:0000256" key="2">
    <source>
        <dbReference type="SAM" id="MobiDB-lite"/>
    </source>
</evidence>
<feature type="region of interest" description="Disordered" evidence="2">
    <location>
        <begin position="769"/>
        <end position="804"/>
    </location>
</feature>
<dbReference type="Proteomes" id="UP000256964">
    <property type="component" value="Unassembled WGS sequence"/>
</dbReference>
<dbReference type="STRING" id="139420.A0A371DNI0"/>
<feature type="compositionally biased region" description="Basic and acidic residues" evidence="2">
    <location>
        <begin position="269"/>
        <end position="301"/>
    </location>
</feature>
<evidence type="ECO:0000256" key="1">
    <source>
        <dbReference type="SAM" id="Coils"/>
    </source>
</evidence>
<feature type="coiled-coil region" evidence="1">
    <location>
        <begin position="528"/>
        <end position="569"/>
    </location>
</feature>
<feature type="region of interest" description="Disordered" evidence="2">
    <location>
        <begin position="821"/>
        <end position="882"/>
    </location>
</feature>